<dbReference type="InterPro" id="IPR022036">
    <property type="entry name" value="DUF3605"/>
</dbReference>
<proteinExistence type="predicted"/>
<protein>
    <submittedName>
        <fullName evidence="2">Uncharacterized protein</fullName>
    </submittedName>
</protein>
<dbReference type="Proteomes" id="UP000076871">
    <property type="component" value="Unassembled WGS sequence"/>
</dbReference>
<dbReference type="OrthoDB" id="498286at2759"/>
<dbReference type="InParanoid" id="A0A165FN05"/>
<dbReference type="GO" id="GO:0005737">
    <property type="term" value="C:cytoplasm"/>
    <property type="evidence" value="ECO:0007669"/>
    <property type="project" value="TreeGrafter"/>
</dbReference>
<dbReference type="AlphaFoldDB" id="A0A165FN05"/>
<evidence type="ECO:0000256" key="1">
    <source>
        <dbReference type="SAM" id="MobiDB-lite"/>
    </source>
</evidence>
<dbReference type="Pfam" id="PF12239">
    <property type="entry name" value="DUF3605"/>
    <property type="match status" value="2"/>
</dbReference>
<feature type="region of interest" description="Disordered" evidence="1">
    <location>
        <begin position="1"/>
        <end position="23"/>
    </location>
</feature>
<dbReference type="RefSeq" id="XP_040766954.1">
    <property type="nucleotide sequence ID" value="XM_040908312.1"/>
</dbReference>
<keyword evidence="3" id="KW-1185">Reference proteome</keyword>
<organism evidence="2 3">
    <name type="scientific">Laetiporus sulphureus 93-53</name>
    <dbReference type="NCBI Taxonomy" id="1314785"/>
    <lineage>
        <taxon>Eukaryota</taxon>
        <taxon>Fungi</taxon>
        <taxon>Dikarya</taxon>
        <taxon>Basidiomycota</taxon>
        <taxon>Agaricomycotina</taxon>
        <taxon>Agaricomycetes</taxon>
        <taxon>Polyporales</taxon>
        <taxon>Laetiporus</taxon>
    </lineage>
</organism>
<dbReference type="STRING" id="1314785.A0A165FN05"/>
<reference evidence="2 3" key="1">
    <citation type="journal article" date="2016" name="Mol. Biol. Evol.">
        <title>Comparative Genomics of Early-Diverging Mushroom-Forming Fungi Provides Insights into the Origins of Lignocellulose Decay Capabilities.</title>
        <authorList>
            <person name="Nagy L.G."/>
            <person name="Riley R."/>
            <person name="Tritt A."/>
            <person name="Adam C."/>
            <person name="Daum C."/>
            <person name="Floudas D."/>
            <person name="Sun H."/>
            <person name="Yadav J.S."/>
            <person name="Pangilinan J."/>
            <person name="Larsson K.H."/>
            <person name="Matsuura K."/>
            <person name="Barry K."/>
            <person name="Labutti K."/>
            <person name="Kuo R."/>
            <person name="Ohm R.A."/>
            <person name="Bhattacharya S.S."/>
            <person name="Shirouzu T."/>
            <person name="Yoshinaga Y."/>
            <person name="Martin F.M."/>
            <person name="Grigoriev I.V."/>
            <person name="Hibbett D.S."/>
        </authorList>
    </citation>
    <scope>NUCLEOTIDE SEQUENCE [LARGE SCALE GENOMIC DNA]</scope>
    <source>
        <strain evidence="2 3">93-53</strain>
    </source>
</reference>
<name>A0A165FN05_9APHY</name>
<dbReference type="PANTHER" id="PTHR35020">
    <property type="entry name" value="N-ACETYLGLUCOSAMINE-INDUCED PROTEIN 1"/>
    <property type="match status" value="1"/>
</dbReference>
<dbReference type="EMBL" id="KV427612">
    <property type="protein sequence ID" value="KZT09214.1"/>
    <property type="molecule type" value="Genomic_DNA"/>
</dbReference>
<sequence length="305" mass="34104">MAVTVTTDDSTLTPESVPLGTGPPTREELLVYYPAKFTWTQLKTFINSGDLGLLKRDRKLQARYDAWAAGIRKKYGSTVNYLLSHRLQWGKPDQLSALHSILDEQDDNQNECMHSAQAQGPTSETLVVGELPPIPADAPPYFTADTPPELISITMNDWPYSVPPEIEHTLVWARLPIIPPDLPPSIAPRVLQDGMWGFTGSIEPAPSADTLPDCLPSLAEWDVTLDKLVRSPPPTEEEAVLLEKLSQEIDAFVQKRWKEAEWETAWFVNPPRLQSIPGLAHAHVFARHKSPKETAEYLEKKQDSV</sequence>
<gene>
    <name evidence="2" type="ORF">LAESUDRAFT_722943</name>
</gene>
<dbReference type="PANTHER" id="PTHR35020:SF2">
    <property type="entry name" value="N-ACETYLGLUCOSAMINE-INDUCED PROTEIN 1"/>
    <property type="match status" value="1"/>
</dbReference>
<evidence type="ECO:0000313" key="2">
    <source>
        <dbReference type="EMBL" id="KZT09214.1"/>
    </source>
</evidence>
<evidence type="ECO:0000313" key="3">
    <source>
        <dbReference type="Proteomes" id="UP000076871"/>
    </source>
</evidence>
<dbReference type="GO" id="GO:0006044">
    <property type="term" value="P:N-acetylglucosamine metabolic process"/>
    <property type="evidence" value="ECO:0007669"/>
    <property type="project" value="TreeGrafter"/>
</dbReference>
<accession>A0A165FN05</accession>
<dbReference type="GeneID" id="63825341"/>
<feature type="compositionally biased region" description="Polar residues" evidence="1">
    <location>
        <begin position="1"/>
        <end position="14"/>
    </location>
</feature>